<dbReference type="InterPro" id="IPR051138">
    <property type="entry name" value="PIM_Ser/Thr_kinase"/>
</dbReference>
<protein>
    <recommendedName>
        <fullName evidence="2">non-specific serine/threonine protein kinase</fullName>
        <ecNumber evidence="2">2.7.11.1</ecNumber>
    </recommendedName>
</protein>
<evidence type="ECO:0000256" key="4">
    <source>
        <dbReference type="ARBA" id="ARBA00022679"/>
    </source>
</evidence>
<proteinExistence type="inferred from homology"/>
<keyword evidence="5" id="KW-0547">Nucleotide-binding</keyword>
<keyword evidence="3" id="KW-0723">Serine/threonine-protein kinase</keyword>
<sequence length="190" mass="21623">MTGKWTTSVGKSATVSILDWHELEKKVLLIMTVPCVKEEVLKLNGVFHRDIRTENVLVETGPHDYQVRVIDFGCGCLAQEEPYSILWYDIPSLLLTLCLFIAEAKAPPPKSLTHGRYEAPPQSGSWACCYMTCWMESNNLPHLSISARRPLLILRCPKVRKCHKKRPVTGTEPKHSTQSRGREQVLTEFY</sequence>
<evidence type="ECO:0000256" key="2">
    <source>
        <dbReference type="ARBA" id="ARBA00012513"/>
    </source>
</evidence>
<evidence type="ECO:0000313" key="12">
    <source>
        <dbReference type="Ensembl" id="ENSONIP00000036503.1"/>
    </source>
</evidence>
<dbReference type="InterPro" id="IPR008266">
    <property type="entry name" value="Tyr_kinase_AS"/>
</dbReference>
<name>A0A669BL83_ORENI</name>
<reference evidence="13" key="1">
    <citation type="submission" date="2012-01" db="EMBL/GenBank/DDBJ databases">
        <title>The Genome Sequence of Oreochromis niloticus (Nile Tilapia).</title>
        <authorList>
            <consortium name="Broad Institute Genome Assembly Team"/>
            <consortium name="Broad Institute Sequencing Platform"/>
            <person name="Di Palma F."/>
            <person name="Johnson J."/>
            <person name="Lander E.S."/>
            <person name="Lindblad-Toh K."/>
        </authorList>
    </citation>
    <scope>NUCLEOTIDE SEQUENCE [LARGE SCALE GENOMIC DNA]</scope>
</reference>
<dbReference type="GO" id="GO:0004674">
    <property type="term" value="F:protein serine/threonine kinase activity"/>
    <property type="evidence" value="ECO:0007669"/>
    <property type="project" value="UniProtKB-KW"/>
</dbReference>
<feature type="compositionally biased region" description="Basic and acidic residues" evidence="10">
    <location>
        <begin position="172"/>
        <end position="190"/>
    </location>
</feature>
<keyword evidence="7" id="KW-0067">ATP-binding</keyword>
<evidence type="ECO:0000256" key="9">
    <source>
        <dbReference type="ARBA" id="ARBA00048679"/>
    </source>
</evidence>
<dbReference type="GO" id="GO:0005524">
    <property type="term" value="F:ATP binding"/>
    <property type="evidence" value="ECO:0007669"/>
    <property type="project" value="UniProtKB-KW"/>
</dbReference>
<evidence type="ECO:0000256" key="7">
    <source>
        <dbReference type="ARBA" id="ARBA00022840"/>
    </source>
</evidence>
<evidence type="ECO:0000256" key="10">
    <source>
        <dbReference type="SAM" id="MobiDB-lite"/>
    </source>
</evidence>
<keyword evidence="4" id="KW-0808">Transferase</keyword>
<evidence type="ECO:0000256" key="1">
    <source>
        <dbReference type="ARBA" id="ARBA00005505"/>
    </source>
</evidence>
<comment type="similarity">
    <text evidence="1">Belongs to the protein kinase superfamily. CAMK Ser/Thr protein kinase family. PIM subfamily.</text>
</comment>
<dbReference type="GO" id="GO:0005737">
    <property type="term" value="C:cytoplasm"/>
    <property type="evidence" value="ECO:0007669"/>
    <property type="project" value="TreeGrafter"/>
</dbReference>
<feature type="region of interest" description="Disordered" evidence="10">
    <location>
        <begin position="164"/>
        <end position="190"/>
    </location>
</feature>
<comment type="catalytic activity">
    <reaction evidence="8">
        <text>L-threonyl-[protein] + ATP = O-phospho-L-threonyl-[protein] + ADP + H(+)</text>
        <dbReference type="Rhea" id="RHEA:46608"/>
        <dbReference type="Rhea" id="RHEA-COMP:11060"/>
        <dbReference type="Rhea" id="RHEA-COMP:11605"/>
        <dbReference type="ChEBI" id="CHEBI:15378"/>
        <dbReference type="ChEBI" id="CHEBI:30013"/>
        <dbReference type="ChEBI" id="CHEBI:30616"/>
        <dbReference type="ChEBI" id="CHEBI:61977"/>
        <dbReference type="ChEBI" id="CHEBI:456216"/>
        <dbReference type="EC" id="2.7.11.1"/>
    </reaction>
</comment>
<dbReference type="PANTHER" id="PTHR22984">
    <property type="entry name" value="SERINE/THREONINE-PROTEIN KINASE PIM"/>
    <property type="match status" value="1"/>
</dbReference>
<dbReference type="Ensembl" id="ENSONIT00000070259.1">
    <property type="protein sequence ID" value="ENSONIP00000036503.1"/>
    <property type="gene ID" value="ENSONIG00000033768.1"/>
</dbReference>
<reference evidence="12" key="3">
    <citation type="submission" date="2025-09" db="UniProtKB">
        <authorList>
            <consortium name="Ensembl"/>
        </authorList>
    </citation>
    <scope>IDENTIFICATION</scope>
</reference>
<evidence type="ECO:0000256" key="5">
    <source>
        <dbReference type="ARBA" id="ARBA00022741"/>
    </source>
</evidence>
<dbReference type="Proteomes" id="UP000005207">
    <property type="component" value="Linkage group LG17"/>
</dbReference>
<comment type="catalytic activity">
    <reaction evidence="9">
        <text>L-seryl-[protein] + ATP = O-phospho-L-seryl-[protein] + ADP + H(+)</text>
        <dbReference type="Rhea" id="RHEA:17989"/>
        <dbReference type="Rhea" id="RHEA-COMP:9863"/>
        <dbReference type="Rhea" id="RHEA-COMP:11604"/>
        <dbReference type="ChEBI" id="CHEBI:15378"/>
        <dbReference type="ChEBI" id="CHEBI:29999"/>
        <dbReference type="ChEBI" id="CHEBI:30616"/>
        <dbReference type="ChEBI" id="CHEBI:83421"/>
        <dbReference type="ChEBI" id="CHEBI:456216"/>
        <dbReference type="EC" id="2.7.11.1"/>
    </reaction>
</comment>
<dbReference type="AlphaFoldDB" id="A0A669BL83"/>
<evidence type="ECO:0000256" key="8">
    <source>
        <dbReference type="ARBA" id="ARBA00047899"/>
    </source>
</evidence>
<dbReference type="PROSITE" id="PS00109">
    <property type="entry name" value="PROTEIN_KINASE_TYR"/>
    <property type="match status" value="1"/>
</dbReference>
<dbReference type="Gene3D" id="1.10.510.10">
    <property type="entry name" value="Transferase(Phosphotransferase) domain 1"/>
    <property type="match status" value="1"/>
</dbReference>
<organism evidence="12 13">
    <name type="scientific">Oreochromis niloticus</name>
    <name type="common">Nile tilapia</name>
    <name type="synonym">Tilapia nilotica</name>
    <dbReference type="NCBI Taxonomy" id="8128"/>
    <lineage>
        <taxon>Eukaryota</taxon>
        <taxon>Metazoa</taxon>
        <taxon>Chordata</taxon>
        <taxon>Craniata</taxon>
        <taxon>Vertebrata</taxon>
        <taxon>Euteleostomi</taxon>
        <taxon>Actinopterygii</taxon>
        <taxon>Neopterygii</taxon>
        <taxon>Teleostei</taxon>
        <taxon>Neoteleostei</taxon>
        <taxon>Acanthomorphata</taxon>
        <taxon>Ovalentaria</taxon>
        <taxon>Cichlomorphae</taxon>
        <taxon>Cichliformes</taxon>
        <taxon>Cichlidae</taxon>
        <taxon>African cichlids</taxon>
        <taxon>Pseudocrenilabrinae</taxon>
        <taxon>Oreochromini</taxon>
        <taxon>Oreochromis</taxon>
    </lineage>
</organism>
<reference evidence="12" key="2">
    <citation type="submission" date="2025-08" db="UniProtKB">
        <authorList>
            <consortium name="Ensembl"/>
        </authorList>
    </citation>
    <scope>IDENTIFICATION</scope>
</reference>
<dbReference type="InterPro" id="IPR011009">
    <property type="entry name" value="Kinase-like_dom_sf"/>
</dbReference>
<dbReference type="InterPro" id="IPR000719">
    <property type="entry name" value="Prot_kinase_dom"/>
</dbReference>
<dbReference type="GO" id="GO:0007346">
    <property type="term" value="P:regulation of mitotic cell cycle"/>
    <property type="evidence" value="ECO:0007669"/>
    <property type="project" value="TreeGrafter"/>
</dbReference>
<dbReference type="PANTHER" id="PTHR22984:SF11">
    <property type="entry name" value="AURORA KINASE-RELATED"/>
    <property type="match status" value="1"/>
</dbReference>
<evidence type="ECO:0000259" key="11">
    <source>
        <dbReference type="PROSITE" id="PS50011"/>
    </source>
</evidence>
<dbReference type="InParanoid" id="A0A669BL83"/>
<dbReference type="EC" id="2.7.11.1" evidence="2"/>
<feature type="domain" description="Protein kinase" evidence="11">
    <location>
        <begin position="1"/>
        <end position="190"/>
    </location>
</feature>
<dbReference type="SUPFAM" id="SSF56112">
    <property type="entry name" value="Protein kinase-like (PK-like)"/>
    <property type="match status" value="1"/>
</dbReference>
<accession>A0A669BL83</accession>
<keyword evidence="6" id="KW-0418">Kinase</keyword>
<dbReference type="PROSITE" id="PS50011">
    <property type="entry name" value="PROTEIN_KINASE_DOM"/>
    <property type="match status" value="1"/>
</dbReference>
<evidence type="ECO:0000256" key="3">
    <source>
        <dbReference type="ARBA" id="ARBA00022527"/>
    </source>
</evidence>
<evidence type="ECO:0000256" key="6">
    <source>
        <dbReference type="ARBA" id="ARBA00022777"/>
    </source>
</evidence>
<dbReference type="GO" id="GO:0043066">
    <property type="term" value="P:negative regulation of apoptotic process"/>
    <property type="evidence" value="ECO:0007669"/>
    <property type="project" value="TreeGrafter"/>
</dbReference>
<evidence type="ECO:0000313" key="13">
    <source>
        <dbReference type="Proteomes" id="UP000005207"/>
    </source>
</evidence>
<keyword evidence="13" id="KW-1185">Reference proteome</keyword>